<dbReference type="EMBL" id="WELI01000001">
    <property type="protein sequence ID" value="KAB7732426.1"/>
    <property type="molecule type" value="Genomic_DNA"/>
</dbReference>
<protein>
    <submittedName>
        <fullName evidence="1">CBS domain-containing protein</fullName>
    </submittedName>
</protein>
<dbReference type="AlphaFoldDB" id="A0A7J5U3U3"/>
<gene>
    <name evidence="1" type="ORF">F5984_00220</name>
</gene>
<proteinExistence type="predicted"/>
<dbReference type="CDD" id="cd17783">
    <property type="entry name" value="CBS_pair_bac"/>
    <property type="match status" value="1"/>
</dbReference>
<keyword evidence="2" id="KW-1185">Reference proteome</keyword>
<name>A0A7J5U3U3_9BACT</name>
<evidence type="ECO:0000313" key="1">
    <source>
        <dbReference type="EMBL" id="KAB7732426.1"/>
    </source>
</evidence>
<dbReference type="RefSeq" id="WP_152121712.1">
    <property type="nucleotide sequence ID" value="NZ_WELI01000001.1"/>
</dbReference>
<dbReference type="InterPro" id="IPR046342">
    <property type="entry name" value="CBS_dom_sf"/>
</dbReference>
<comment type="caution">
    <text evidence="1">The sequence shown here is derived from an EMBL/GenBank/DDBJ whole genome shotgun (WGS) entry which is preliminary data.</text>
</comment>
<sequence length="222" mass="24990">MLAAELIDTMLPALKPADTVGEALNWMQEHRIGQMVLTDQTEYKGLLSEDVLMDVADEDRPLSEVMRLFEQVYVYETQHALELLSVALEHRLEVLAVLNDAKEFMGTVSVNELLKNFANELGMTEAGAILILSIDERDYSLAEISRLIESNNTKVISSYFSSAAYGMPDKSRLTLKLNRRDIGPVVSTLERFGYNIEAAFANAPIESIDQERLDLLLRYLNT</sequence>
<reference evidence="1 2" key="1">
    <citation type="submission" date="2019-10" db="EMBL/GenBank/DDBJ databases">
        <title>Rudanella paleaurantiibacter sp. nov., isolated from sludge.</title>
        <authorList>
            <person name="Xu S.Q."/>
        </authorList>
    </citation>
    <scope>NUCLEOTIDE SEQUENCE [LARGE SCALE GENOMIC DNA]</scope>
    <source>
        <strain evidence="1 2">HX-22-17</strain>
    </source>
</reference>
<dbReference type="Gene3D" id="3.10.580.10">
    <property type="entry name" value="CBS-domain"/>
    <property type="match status" value="1"/>
</dbReference>
<accession>A0A7J5U3U3</accession>
<dbReference type="SUPFAM" id="SSF54631">
    <property type="entry name" value="CBS-domain pair"/>
    <property type="match status" value="1"/>
</dbReference>
<evidence type="ECO:0000313" key="2">
    <source>
        <dbReference type="Proteomes" id="UP000488299"/>
    </source>
</evidence>
<organism evidence="1 2">
    <name type="scientific">Rudanella paleaurantiibacter</name>
    <dbReference type="NCBI Taxonomy" id="2614655"/>
    <lineage>
        <taxon>Bacteria</taxon>
        <taxon>Pseudomonadati</taxon>
        <taxon>Bacteroidota</taxon>
        <taxon>Cytophagia</taxon>
        <taxon>Cytophagales</taxon>
        <taxon>Cytophagaceae</taxon>
        <taxon>Rudanella</taxon>
    </lineage>
</organism>
<dbReference type="Proteomes" id="UP000488299">
    <property type="component" value="Unassembled WGS sequence"/>
</dbReference>